<dbReference type="Proteomes" id="UP000000810">
    <property type="component" value="Chromosome"/>
</dbReference>
<sequence>MEAEAMDIKKVMGIGLAFVLLLSVIITMNTKSDKEILESTLKIDIPVIPNLIAMNDSLLETAVNRAEYLISQAQSTQLNDEEIQRLLQSALKKLEISKSEKDPWKALINAREASVEAVTVIAYAQAKKGKLSEEDVLNEIPAWASKIQLLKTKMKYNGEDLEQSIIITAEVERSLDSAENWLSQAQEILNLKNMSRALRIAYAMGALEAVRGNLEDAEFLLSSVQKDGIDQEEVFVRIYKRLSKEASSRLDDKAYPKESFANLTLHAAEEFIKRAESRFNRGFKALAIIDIMHALVLLESLDALSEVPDPWYTNATITANDVYQAKKQAVQALNEAIKNANGNELSLYLLKFADSDIKTADSLVKRSIDSGRFKNTESLRLAYALYIRATSYAKNVNKVIELLQG</sequence>
<protein>
    <submittedName>
        <fullName evidence="2">Uncharacterized protein</fullName>
    </submittedName>
</protein>
<dbReference type="OrthoDB" id="376825at2157"/>
<reference evidence="2 3" key="1">
    <citation type="journal article" date="2003" name="Mol. Microbiol.">
        <title>An integrated analysis of the genome of the hyperthermophilic archaeon Pyrococcus abyssi.</title>
        <authorList>
            <person name="Cohen G."/>
            <person name="Barbe V."/>
            <person name="Flament D."/>
            <person name="Galperin M."/>
            <person name="Heilig R."/>
            <person name="Ripp R."/>
            <person name="Lecompte O."/>
            <person name="Prieur D."/>
            <person name="Poch O."/>
            <person name="Quellerou J."/>
            <person name="Thierry J.C."/>
            <person name="Van der Oost J."/>
            <person name="Weissenbach J."/>
            <person name="Zivanovic Y."/>
            <person name="Forterre P."/>
        </authorList>
    </citation>
    <scope>NUCLEOTIDE SEQUENCE [LARGE SCALE GENOMIC DNA]</scope>
    <source>
        <strain evidence="3">GE5 / Orsay</strain>
    </source>
</reference>
<dbReference type="PATRIC" id="fig|272844.11.peg.934"/>
<keyword evidence="1" id="KW-0472">Membrane</keyword>
<proteinExistence type="predicted"/>
<organism evidence="2 3">
    <name type="scientific">Pyrococcus abyssi (strain GE5 / Orsay)</name>
    <dbReference type="NCBI Taxonomy" id="272844"/>
    <lineage>
        <taxon>Archaea</taxon>
        <taxon>Methanobacteriati</taxon>
        <taxon>Methanobacteriota</taxon>
        <taxon>Thermococci</taxon>
        <taxon>Thermococcales</taxon>
        <taxon>Thermococcaceae</taxon>
        <taxon>Pyrococcus</taxon>
    </lineage>
</organism>
<keyword evidence="1" id="KW-1133">Transmembrane helix</keyword>
<accession>Q9V0A8</accession>
<dbReference type="RefSeq" id="WP_010868006.1">
    <property type="nucleotide sequence ID" value="NC_000868.1"/>
</dbReference>
<gene>
    <name evidence="2" type="ORF">PAB0594</name>
</gene>
<dbReference type="PIR" id="D75135">
    <property type="entry name" value="D75135"/>
</dbReference>
<dbReference type="eggNOG" id="arCOG06949">
    <property type="taxonomic scope" value="Archaea"/>
</dbReference>
<dbReference type="HOGENOM" id="CLU_679015_0_0_2"/>
<dbReference type="AlphaFoldDB" id="Q9V0A8"/>
<dbReference type="EMBL" id="AJ248285">
    <property type="protein sequence ID" value="CAB49797.1"/>
    <property type="molecule type" value="Genomic_DNA"/>
</dbReference>
<dbReference type="KEGG" id="pab:PAB0594"/>
<feature type="transmembrane region" description="Helical" evidence="1">
    <location>
        <begin position="12"/>
        <end position="30"/>
    </location>
</feature>
<evidence type="ECO:0000313" key="3">
    <source>
        <dbReference type="Proteomes" id="UP000000810"/>
    </source>
</evidence>
<keyword evidence="1" id="KW-0812">Transmembrane</keyword>
<name>Q9V0A8_PYRAB</name>
<evidence type="ECO:0000256" key="1">
    <source>
        <dbReference type="SAM" id="Phobius"/>
    </source>
</evidence>
<evidence type="ECO:0000313" key="2">
    <source>
        <dbReference type="EMBL" id="CAB49797.1"/>
    </source>
</evidence>
<keyword evidence="3" id="KW-1185">Reference proteome</keyword>